<protein>
    <submittedName>
        <fullName evidence="4">Zinc dependent phospholipase C</fullName>
    </submittedName>
</protein>
<dbReference type="KEGG" id="lcre:Pla8534_45910"/>
<dbReference type="RefSeq" id="WP_145055376.1">
    <property type="nucleotide sequence ID" value="NZ_CP036433.1"/>
</dbReference>
<organism evidence="4 5">
    <name type="scientific">Lignipirellula cremea</name>
    <dbReference type="NCBI Taxonomy" id="2528010"/>
    <lineage>
        <taxon>Bacteria</taxon>
        <taxon>Pseudomonadati</taxon>
        <taxon>Planctomycetota</taxon>
        <taxon>Planctomycetia</taxon>
        <taxon>Pirellulales</taxon>
        <taxon>Pirellulaceae</taxon>
        <taxon>Lignipirellula</taxon>
    </lineage>
</organism>
<dbReference type="Gene3D" id="1.10.575.10">
    <property type="entry name" value="P1 Nuclease"/>
    <property type="match status" value="1"/>
</dbReference>
<dbReference type="AlphaFoldDB" id="A0A518DY51"/>
<feature type="compositionally biased region" description="Low complexity" evidence="1">
    <location>
        <begin position="467"/>
        <end position="483"/>
    </location>
</feature>
<evidence type="ECO:0000313" key="4">
    <source>
        <dbReference type="EMBL" id="QDU96770.1"/>
    </source>
</evidence>
<dbReference type="CDD" id="cd10981">
    <property type="entry name" value="ZnPC_S1P1"/>
    <property type="match status" value="1"/>
</dbReference>
<dbReference type="InterPro" id="IPR029002">
    <property type="entry name" value="PLPC/GPLD1"/>
</dbReference>
<feature type="region of interest" description="Disordered" evidence="1">
    <location>
        <begin position="451"/>
        <end position="512"/>
    </location>
</feature>
<keyword evidence="5" id="KW-1185">Reference proteome</keyword>
<feature type="domain" description="Phospholipase C/D" evidence="2">
    <location>
        <begin position="21"/>
        <end position="161"/>
    </location>
</feature>
<dbReference type="OrthoDB" id="268732at2"/>
<sequence>MADDYTSLCYRIVHSNSCRSTHHKLALDALVQIRGRMAERWRNLFLKHYEAFLEGAKAPDSKFQDFRNHVLHVNDDDWGGAVEAAQMWYERLLDLLRRSEWEEAAYAAGVLSHYYTDVIQPLHTAQSEIENQIHRAFEWSVFKSYDALLEMIETKVGYPDLEAPETTNWLAQMIRQGAVKANGKYAYVVDHFQLGPSIKDPPAGLDRDLSRVVAELLAYATIGFSRILEKAFEESAVRPPRTIAVLTAVVATFKAPLHFIARKIHDVNEREIVEGIWNELQETGKVEETLPEDDRVVSKLYEREVLGRRPAYTPRQSPREAAAALNLDARNRTRPEPAATPSVAGSIDPRPAHTVAPRPKNRNTSGDSTPAPTDSPFAASGPVVSRSAAPEPRVEPTRSASAEPKTESRTESRSPSREEAREARAAARAEASAADAAEPRKSIFNLSRYVPKRSARSTEDRTDERSSPSTLSASGASAAASRSSSDRSTSDRSASDRSSGEPRFYLQRSDDVEQAPSIGVKTAKRLERIGVATVDDLLNLDPHTAARQLSVGHIDADTIRDWQHQALLVCRVPNLRGHDAQILVACGFTTPGETASADPEEVLLLSDEFVLTDAGQRVLRGGQQPDLDEVRNWIRWAGQARALQAA</sequence>
<accession>A0A518DY51</accession>
<feature type="region of interest" description="Disordered" evidence="1">
    <location>
        <begin position="326"/>
        <end position="436"/>
    </location>
</feature>
<dbReference type="GO" id="GO:0016788">
    <property type="term" value="F:hydrolase activity, acting on ester bonds"/>
    <property type="evidence" value="ECO:0007669"/>
    <property type="project" value="InterPro"/>
</dbReference>
<evidence type="ECO:0000313" key="5">
    <source>
        <dbReference type="Proteomes" id="UP000317648"/>
    </source>
</evidence>
<feature type="compositionally biased region" description="Polar residues" evidence="1">
    <location>
        <begin position="362"/>
        <end position="372"/>
    </location>
</feature>
<dbReference type="SUPFAM" id="SSF48537">
    <property type="entry name" value="Phospholipase C/P1 nuclease"/>
    <property type="match status" value="1"/>
</dbReference>
<reference evidence="4 5" key="1">
    <citation type="submission" date="2019-02" db="EMBL/GenBank/DDBJ databases">
        <title>Deep-cultivation of Planctomycetes and their phenomic and genomic characterization uncovers novel biology.</title>
        <authorList>
            <person name="Wiegand S."/>
            <person name="Jogler M."/>
            <person name="Boedeker C."/>
            <person name="Pinto D."/>
            <person name="Vollmers J."/>
            <person name="Rivas-Marin E."/>
            <person name="Kohn T."/>
            <person name="Peeters S.H."/>
            <person name="Heuer A."/>
            <person name="Rast P."/>
            <person name="Oberbeckmann S."/>
            <person name="Bunk B."/>
            <person name="Jeske O."/>
            <person name="Meyerdierks A."/>
            <person name="Storesund J.E."/>
            <person name="Kallscheuer N."/>
            <person name="Luecker S."/>
            <person name="Lage O.M."/>
            <person name="Pohl T."/>
            <person name="Merkel B.J."/>
            <person name="Hornburger P."/>
            <person name="Mueller R.-W."/>
            <person name="Bruemmer F."/>
            <person name="Labrenz M."/>
            <person name="Spormann A.M."/>
            <person name="Op den Camp H."/>
            <person name="Overmann J."/>
            <person name="Amann R."/>
            <person name="Jetten M.S.M."/>
            <person name="Mascher T."/>
            <person name="Medema M.H."/>
            <person name="Devos D.P."/>
            <person name="Kaster A.-K."/>
            <person name="Ovreas L."/>
            <person name="Rohde M."/>
            <person name="Galperin M.Y."/>
            <person name="Jogler C."/>
        </authorList>
    </citation>
    <scope>NUCLEOTIDE SEQUENCE [LARGE SCALE GENOMIC DNA]</scope>
    <source>
        <strain evidence="4 5">Pla85_3_4</strain>
    </source>
</reference>
<proteinExistence type="predicted"/>
<name>A0A518DY51_9BACT</name>
<dbReference type="EMBL" id="CP036433">
    <property type="protein sequence ID" value="QDU96770.1"/>
    <property type="molecule type" value="Genomic_DNA"/>
</dbReference>
<feature type="domain" description="DUF4332" evidence="3">
    <location>
        <begin position="516"/>
        <end position="639"/>
    </location>
</feature>
<gene>
    <name evidence="4" type="ORF">Pla8534_45910</name>
</gene>
<feature type="compositionally biased region" description="Basic and acidic residues" evidence="1">
    <location>
        <begin position="484"/>
        <end position="500"/>
    </location>
</feature>
<evidence type="ECO:0000259" key="2">
    <source>
        <dbReference type="Pfam" id="PF00882"/>
    </source>
</evidence>
<evidence type="ECO:0000259" key="3">
    <source>
        <dbReference type="Pfam" id="PF14229"/>
    </source>
</evidence>
<dbReference type="Pfam" id="PF00882">
    <property type="entry name" value="Zn_dep_PLPC"/>
    <property type="match status" value="1"/>
</dbReference>
<feature type="compositionally biased region" description="Basic and acidic residues" evidence="1">
    <location>
        <begin position="404"/>
        <end position="427"/>
    </location>
</feature>
<dbReference type="Pfam" id="PF14229">
    <property type="entry name" value="DUF4332"/>
    <property type="match status" value="1"/>
</dbReference>
<dbReference type="InterPro" id="IPR008947">
    <property type="entry name" value="PLipase_C/P1_nuclease_dom_sf"/>
</dbReference>
<evidence type="ECO:0000256" key="1">
    <source>
        <dbReference type="SAM" id="MobiDB-lite"/>
    </source>
</evidence>
<dbReference type="InterPro" id="IPR025567">
    <property type="entry name" value="DUF4332"/>
</dbReference>
<feature type="compositionally biased region" description="Basic and acidic residues" evidence="1">
    <location>
        <begin position="456"/>
        <end position="466"/>
    </location>
</feature>
<dbReference type="Gene3D" id="1.10.150.20">
    <property type="entry name" value="5' to 3' exonuclease, C-terminal subdomain"/>
    <property type="match status" value="1"/>
</dbReference>
<dbReference type="Proteomes" id="UP000317648">
    <property type="component" value="Chromosome"/>
</dbReference>